<dbReference type="Gene3D" id="1.25.40.10">
    <property type="entry name" value="Tetratricopeptide repeat domain"/>
    <property type="match status" value="2"/>
</dbReference>
<dbReference type="InterPro" id="IPR051685">
    <property type="entry name" value="Ycf3/AcsC/BcsC/TPR_MFPF"/>
</dbReference>
<organism evidence="4 5">
    <name type="scientific">Oceanispirochaeta crateris</name>
    <dbReference type="NCBI Taxonomy" id="2518645"/>
    <lineage>
        <taxon>Bacteria</taxon>
        <taxon>Pseudomonadati</taxon>
        <taxon>Spirochaetota</taxon>
        <taxon>Spirochaetia</taxon>
        <taxon>Spirochaetales</taxon>
        <taxon>Spirochaetaceae</taxon>
        <taxon>Oceanispirochaeta</taxon>
    </lineage>
</organism>
<feature type="repeat" description="TPR" evidence="3">
    <location>
        <begin position="105"/>
        <end position="138"/>
    </location>
</feature>
<dbReference type="OrthoDB" id="9766710at2"/>
<dbReference type="Pfam" id="PF13374">
    <property type="entry name" value="TPR_10"/>
    <property type="match status" value="1"/>
</dbReference>
<dbReference type="InterPro" id="IPR019734">
    <property type="entry name" value="TPR_rpt"/>
</dbReference>
<evidence type="ECO:0000256" key="1">
    <source>
        <dbReference type="ARBA" id="ARBA00022737"/>
    </source>
</evidence>
<keyword evidence="5" id="KW-1185">Reference proteome</keyword>
<evidence type="ECO:0000256" key="2">
    <source>
        <dbReference type="ARBA" id="ARBA00022803"/>
    </source>
</evidence>
<sequence length="223" mass="25499">MTFREDGLNLYNNGLYQEALDTLLSEDIDPVDDPELAYLMGLCYTRLEEFSAAVFYLEKAAERDSSLIRIYQCRMVLSYVYNITKNFKGAENQLKKVLKDGFESCQIFTSLGYALWNQKKVEESIDFLSRSLELDPENANTLNSMGYIMADEGINPEKAVEYCQMALSIQPDNGNYMDSLAWALFRTGKLKEAKIYAEKALKAGGDEPICKGHLKMIEQYDRF</sequence>
<dbReference type="EMBL" id="CP036150">
    <property type="protein sequence ID" value="QEN06673.1"/>
    <property type="molecule type" value="Genomic_DNA"/>
</dbReference>
<dbReference type="AlphaFoldDB" id="A0A5C1QF22"/>
<dbReference type="Proteomes" id="UP000324209">
    <property type="component" value="Chromosome"/>
</dbReference>
<dbReference type="KEGG" id="ock:EXM22_01200"/>
<evidence type="ECO:0000256" key="3">
    <source>
        <dbReference type="PROSITE-ProRule" id="PRU00339"/>
    </source>
</evidence>
<protein>
    <submittedName>
        <fullName evidence="4">Uncharacterized protein</fullName>
    </submittedName>
</protein>
<gene>
    <name evidence="4" type="ORF">EXM22_01200</name>
</gene>
<evidence type="ECO:0000313" key="5">
    <source>
        <dbReference type="Proteomes" id="UP000324209"/>
    </source>
</evidence>
<reference evidence="4 5" key="1">
    <citation type="submission" date="2019-02" db="EMBL/GenBank/DDBJ databases">
        <title>Complete Genome Sequence and Methylome Analysis of free living Spirochaetas.</title>
        <authorList>
            <person name="Fomenkov A."/>
            <person name="Dubinina G."/>
            <person name="Leshcheva N."/>
            <person name="Mikheeva N."/>
            <person name="Grabovich M."/>
            <person name="Vincze T."/>
            <person name="Roberts R.J."/>
        </authorList>
    </citation>
    <scope>NUCLEOTIDE SEQUENCE [LARGE SCALE GENOMIC DNA]</scope>
    <source>
        <strain evidence="4 5">K2</strain>
    </source>
</reference>
<accession>A0A5C1QF22</accession>
<dbReference type="InterPro" id="IPR011990">
    <property type="entry name" value="TPR-like_helical_dom_sf"/>
</dbReference>
<dbReference type="PANTHER" id="PTHR44943:SF8">
    <property type="entry name" value="TPR REPEAT-CONTAINING PROTEIN MJ0263"/>
    <property type="match status" value="1"/>
</dbReference>
<dbReference type="SMART" id="SM00028">
    <property type="entry name" value="TPR"/>
    <property type="match status" value="4"/>
</dbReference>
<dbReference type="RefSeq" id="WP_149484756.1">
    <property type="nucleotide sequence ID" value="NZ_CP036150.1"/>
</dbReference>
<name>A0A5C1QF22_9SPIO</name>
<keyword evidence="2 3" id="KW-0802">TPR repeat</keyword>
<dbReference type="SUPFAM" id="SSF48452">
    <property type="entry name" value="TPR-like"/>
    <property type="match status" value="1"/>
</dbReference>
<evidence type="ECO:0000313" key="4">
    <source>
        <dbReference type="EMBL" id="QEN06673.1"/>
    </source>
</evidence>
<dbReference type="PROSITE" id="PS50005">
    <property type="entry name" value="TPR"/>
    <property type="match status" value="1"/>
</dbReference>
<keyword evidence="1" id="KW-0677">Repeat</keyword>
<proteinExistence type="predicted"/>
<dbReference type="PANTHER" id="PTHR44943">
    <property type="entry name" value="CELLULOSE SYNTHASE OPERON PROTEIN C"/>
    <property type="match status" value="1"/>
</dbReference>
<dbReference type="Pfam" id="PF13181">
    <property type="entry name" value="TPR_8"/>
    <property type="match status" value="2"/>
</dbReference>